<feature type="region of interest" description="Disordered" evidence="1">
    <location>
        <begin position="1"/>
        <end position="23"/>
    </location>
</feature>
<feature type="transmembrane region" description="Helical" evidence="2">
    <location>
        <begin position="72"/>
        <end position="95"/>
    </location>
</feature>
<proteinExistence type="predicted"/>
<protein>
    <submittedName>
        <fullName evidence="3">Uncharacterized protein</fullName>
    </submittedName>
</protein>
<feature type="compositionally biased region" description="Polar residues" evidence="1">
    <location>
        <begin position="1"/>
        <end position="11"/>
    </location>
</feature>
<evidence type="ECO:0000313" key="4">
    <source>
        <dbReference type="Proteomes" id="UP000429523"/>
    </source>
</evidence>
<gene>
    <name evidence="3" type="ORF">PF009_g28380</name>
</gene>
<feature type="compositionally biased region" description="Low complexity" evidence="1">
    <location>
        <begin position="12"/>
        <end position="23"/>
    </location>
</feature>
<keyword evidence="2" id="KW-0472">Membrane</keyword>
<dbReference type="EMBL" id="QXGF01003539">
    <property type="protein sequence ID" value="KAE8921336.1"/>
    <property type="molecule type" value="Genomic_DNA"/>
</dbReference>
<dbReference type="AlphaFoldDB" id="A0A6A3DMB6"/>
<keyword evidence="2" id="KW-0812">Transmembrane</keyword>
<reference evidence="3 4" key="1">
    <citation type="submission" date="2018-08" db="EMBL/GenBank/DDBJ databases">
        <title>Genomic investigation of the strawberry pathogen Phytophthora fragariae indicates pathogenicity is determined by transcriptional variation in three key races.</title>
        <authorList>
            <person name="Adams T.M."/>
            <person name="Armitage A.D."/>
            <person name="Sobczyk M.K."/>
            <person name="Bates H.J."/>
            <person name="Dunwell J.M."/>
            <person name="Nellist C.F."/>
            <person name="Harrison R.J."/>
        </authorList>
    </citation>
    <scope>NUCLEOTIDE SEQUENCE [LARGE SCALE GENOMIC DNA]</scope>
    <source>
        <strain evidence="3 4">NOV-9</strain>
    </source>
</reference>
<accession>A0A6A3DMB6</accession>
<evidence type="ECO:0000256" key="1">
    <source>
        <dbReference type="SAM" id="MobiDB-lite"/>
    </source>
</evidence>
<sequence length="128" mass="12829">MDVSISSPTCVGSTRRCSPSGSSRGPVAVFVVQDFLPLGLPAPFSSFVATAPSFVLHSTSRDSAGVLRNASILGMLALSSLISFATVGSVGPAVSSGGGSLRPRRPSCRLATAPDTRSTCASSLASLA</sequence>
<dbReference type="Proteomes" id="UP000429523">
    <property type="component" value="Unassembled WGS sequence"/>
</dbReference>
<keyword evidence="2" id="KW-1133">Transmembrane helix</keyword>
<evidence type="ECO:0000256" key="2">
    <source>
        <dbReference type="SAM" id="Phobius"/>
    </source>
</evidence>
<name>A0A6A3DMB6_9STRA</name>
<comment type="caution">
    <text evidence="3">The sequence shown here is derived from an EMBL/GenBank/DDBJ whole genome shotgun (WGS) entry which is preliminary data.</text>
</comment>
<organism evidence="3 4">
    <name type="scientific">Phytophthora fragariae</name>
    <dbReference type="NCBI Taxonomy" id="53985"/>
    <lineage>
        <taxon>Eukaryota</taxon>
        <taxon>Sar</taxon>
        <taxon>Stramenopiles</taxon>
        <taxon>Oomycota</taxon>
        <taxon>Peronosporomycetes</taxon>
        <taxon>Peronosporales</taxon>
        <taxon>Peronosporaceae</taxon>
        <taxon>Phytophthora</taxon>
    </lineage>
</organism>
<evidence type="ECO:0000313" key="3">
    <source>
        <dbReference type="EMBL" id="KAE8921336.1"/>
    </source>
</evidence>